<gene>
    <name evidence="2" type="ORF">METZ01_LOCUS445484</name>
</gene>
<evidence type="ECO:0000313" key="2">
    <source>
        <dbReference type="EMBL" id="SVD92630.1"/>
    </source>
</evidence>
<feature type="coiled-coil region" evidence="1">
    <location>
        <begin position="38"/>
        <end position="65"/>
    </location>
</feature>
<keyword evidence="1" id="KW-0175">Coiled coil</keyword>
<accession>A0A382ZBI9</accession>
<proteinExistence type="predicted"/>
<dbReference type="AlphaFoldDB" id="A0A382ZBI9"/>
<name>A0A382ZBI9_9ZZZZ</name>
<dbReference type="EMBL" id="UINC01182420">
    <property type="protein sequence ID" value="SVD92630.1"/>
    <property type="molecule type" value="Genomic_DNA"/>
</dbReference>
<reference evidence="2" key="1">
    <citation type="submission" date="2018-05" db="EMBL/GenBank/DDBJ databases">
        <authorList>
            <person name="Lanie J.A."/>
            <person name="Ng W.-L."/>
            <person name="Kazmierczak K.M."/>
            <person name="Andrzejewski T.M."/>
            <person name="Davidsen T.M."/>
            <person name="Wayne K.J."/>
            <person name="Tettelin H."/>
            <person name="Glass J.I."/>
            <person name="Rusch D."/>
            <person name="Podicherti R."/>
            <person name="Tsui H.-C.T."/>
            <person name="Winkler M.E."/>
        </authorList>
    </citation>
    <scope>NUCLEOTIDE SEQUENCE</scope>
</reference>
<organism evidence="2">
    <name type="scientific">marine metagenome</name>
    <dbReference type="NCBI Taxonomy" id="408172"/>
    <lineage>
        <taxon>unclassified sequences</taxon>
        <taxon>metagenomes</taxon>
        <taxon>ecological metagenomes</taxon>
    </lineage>
</organism>
<evidence type="ECO:0000256" key="1">
    <source>
        <dbReference type="SAM" id="Coils"/>
    </source>
</evidence>
<protein>
    <submittedName>
        <fullName evidence="2">Uncharacterized protein</fullName>
    </submittedName>
</protein>
<sequence length="182" mass="22320">MKKITERQFDFIPQKKWNILSDKDRDKLRDYRRTYRWYKDNDDKIEELKQELKDRKEKNKKFVHDLVEHNFELDHLRNEFQFNWSVSKLKNRPNYYNCYIGRKGKSKSGSLGNPKDITEHLKKYYKRVKSKLEELEDEGWKTFLSFEFDNTDSKVYHNLLDMISEDSTLDSFTLNRNTLFPL</sequence>